<organism evidence="3">
    <name type="scientific">marine sediment metagenome</name>
    <dbReference type="NCBI Taxonomy" id="412755"/>
    <lineage>
        <taxon>unclassified sequences</taxon>
        <taxon>metagenomes</taxon>
        <taxon>ecological metagenomes</taxon>
    </lineage>
</organism>
<accession>X1KSF4</accession>
<proteinExistence type="predicted"/>
<dbReference type="EMBL" id="BARV01008897">
    <property type="protein sequence ID" value="GAI09633.1"/>
    <property type="molecule type" value="Genomic_DNA"/>
</dbReference>
<dbReference type="PANTHER" id="PTHR43106:SF1">
    <property type="entry name" value="DEHYDROGENASE-RELATED"/>
    <property type="match status" value="1"/>
</dbReference>
<dbReference type="AlphaFoldDB" id="X1KSF4"/>
<dbReference type="PANTHER" id="PTHR43106">
    <property type="entry name" value="DEHYDROGENASE-RELATED"/>
    <property type="match status" value="1"/>
</dbReference>
<protein>
    <submittedName>
        <fullName evidence="3">Uncharacterized protein</fullName>
    </submittedName>
</protein>
<reference evidence="3" key="1">
    <citation type="journal article" date="2014" name="Front. Microbiol.">
        <title>High frequency of phylogenetically diverse reductive dehalogenase-homologous genes in deep subseafloor sedimentary metagenomes.</title>
        <authorList>
            <person name="Kawai M."/>
            <person name="Futagami T."/>
            <person name="Toyoda A."/>
            <person name="Takaki Y."/>
            <person name="Nishi S."/>
            <person name="Hori S."/>
            <person name="Arai W."/>
            <person name="Tsubouchi T."/>
            <person name="Morono Y."/>
            <person name="Uchiyama I."/>
            <person name="Ito T."/>
            <person name="Fujiyama A."/>
            <person name="Inagaki F."/>
            <person name="Takami H."/>
        </authorList>
    </citation>
    <scope>NUCLEOTIDE SEQUENCE</scope>
    <source>
        <strain evidence="3">Expedition CK06-06</strain>
    </source>
</reference>
<dbReference type="GO" id="GO:0071949">
    <property type="term" value="F:FAD binding"/>
    <property type="evidence" value="ECO:0007669"/>
    <property type="project" value="InterPro"/>
</dbReference>
<feature type="domain" description="FAD-dependent protein C-terminal" evidence="2">
    <location>
        <begin position="231"/>
        <end position="309"/>
    </location>
</feature>
<dbReference type="InterPro" id="IPR002938">
    <property type="entry name" value="FAD-bd"/>
</dbReference>
<dbReference type="InterPro" id="IPR036188">
    <property type="entry name" value="FAD/NAD-bd_sf"/>
</dbReference>
<feature type="non-terminal residue" evidence="3">
    <location>
        <position position="316"/>
    </location>
</feature>
<name>X1KSF4_9ZZZZ</name>
<dbReference type="Pfam" id="PF21688">
    <property type="entry name" value="FAD-depend_C"/>
    <property type="match status" value="1"/>
</dbReference>
<dbReference type="SUPFAM" id="SSF51905">
    <property type="entry name" value="FAD/NAD(P)-binding domain"/>
    <property type="match status" value="1"/>
</dbReference>
<comment type="caution">
    <text evidence="3">The sequence shown here is derived from an EMBL/GenBank/DDBJ whole genome shotgun (WGS) entry which is preliminary data.</text>
</comment>
<evidence type="ECO:0000313" key="3">
    <source>
        <dbReference type="EMBL" id="GAI09633.1"/>
    </source>
</evidence>
<evidence type="ECO:0000259" key="2">
    <source>
        <dbReference type="Pfam" id="PF21688"/>
    </source>
</evidence>
<gene>
    <name evidence="3" type="ORF">S06H3_17740</name>
</gene>
<feature type="domain" description="FAD-binding" evidence="1">
    <location>
        <begin position="5"/>
        <end position="37"/>
    </location>
</feature>
<dbReference type="Gene3D" id="3.50.50.60">
    <property type="entry name" value="FAD/NAD(P)-binding domain"/>
    <property type="match status" value="2"/>
</dbReference>
<sequence length="316" mass="34049">MAKSYDVAIVGAGPAGIFASLELCNAGLNVLLLDKGREIDARVCPVQNGSRCCVLCSPCHLVSGFGGAGAFSDGKLTLSTQIGGRLEELVGSDQARALIDYVDSIYLKFGAPPEVYGMGGNIPELEREAASVGLTLTPVKLRHLGTELCHETLKAMQNYLSPKLDIRLGTTIENIVVDDGVVKAVETSHGESLSCRYLILAPGREGAEWLCNEAERLKLSLDSNPVDVGCRIEVPMTTMEKLTAILYESKLEFYSRSFNDRVRTFCMCPGGEVIMESTGGSDPVITVNGIGYTQPRTKNTNFAILVSTTFTEPFHE</sequence>
<dbReference type="Pfam" id="PF01494">
    <property type="entry name" value="FAD_binding_3"/>
    <property type="match status" value="1"/>
</dbReference>
<dbReference type="InterPro" id="IPR049516">
    <property type="entry name" value="FAD-depend_C"/>
</dbReference>
<evidence type="ECO:0000259" key="1">
    <source>
        <dbReference type="Pfam" id="PF01494"/>
    </source>
</evidence>